<organism evidence="1 2">
    <name type="scientific">Sulfuracidifex metallicus DSM 6482 = JCM 9184</name>
    <dbReference type="NCBI Taxonomy" id="523847"/>
    <lineage>
        <taxon>Archaea</taxon>
        <taxon>Thermoproteota</taxon>
        <taxon>Thermoprotei</taxon>
        <taxon>Sulfolobales</taxon>
        <taxon>Sulfolobaceae</taxon>
        <taxon>Sulfuracidifex</taxon>
    </lineage>
</organism>
<comment type="caution">
    <text evidence="1">The sequence shown here is derived from an EMBL/GenBank/DDBJ whole genome shotgun (WGS) entry which is preliminary data.</text>
</comment>
<reference evidence="1 2" key="1">
    <citation type="submission" date="2019-10" db="EMBL/GenBank/DDBJ databases">
        <title>Sequencing and Assembly of Multiple Reported Metal-Biooxidizing Members of the Extremely Thermoacidophilic Archaeal Family Sulfolobaceae.</title>
        <authorList>
            <person name="Counts J.A."/>
            <person name="Kelly R.M."/>
        </authorList>
    </citation>
    <scope>NUCLEOTIDE SEQUENCE [LARGE SCALE GENOMIC DNA]</scope>
    <source>
        <strain evidence="1 2">DSM 6482</strain>
    </source>
</reference>
<dbReference type="Proteomes" id="UP000470772">
    <property type="component" value="Unassembled WGS sequence"/>
</dbReference>
<dbReference type="EMBL" id="WGGD01000005">
    <property type="protein sequence ID" value="MUN29773.1"/>
    <property type="molecule type" value="Genomic_DNA"/>
</dbReference>
<keyword evidence="2" id="KW-1185">Reference proteome</keyword>
<evidence type="ECO:0000313" key="2">
    <source>
        <dbReference type="Proteomes" id="UP000470772"/>
    </source>
</evidence>
<dbReference type="AlphaFoldDB" id="A0A6A9QVI1"/>
<sequence length="82" mass="9287">MNWRRCDPWAIKSGLRFTCRKSENPSSSCTYSRRAISMNIQNQGDGTRRQVFGVCGATGDEENPRGHLLVMIGLVRYSFDLS</sequence>
<protein>
    <submittedName>
        <fullName evidence="1">Uncharacterized protein</fullName>
    </submittedName>
</protein>
<evidence type="ECO:0000313" key="1">
    <source>
        <dbReference type="EMBL" id="MUN29773.1"/>
    </source>
</evidence>
<dbReference type="RefSeq" id="WP_156017477.1">
    <property type="nucleotide sequence ID" value="NZ_BBBY01000055.1"/>
</dbReference>
<name>A0A6A9QVI1_SULME</name>
<proteinExistence type="predicted"/>
<gene>
    <name evidence="1" type="ORF">GC250_10080</name>
</gene>
<accession>A0A6A9QVI1</accession>